<keyword evidence="2" id="KW-1185">Reference proteome</keyword>
<dbReference type="Proteomes" id="UP000545493">
    <property type="component" value="Unassembled WGS sequence"/>
</dbReference>
<accession>A0A7X5ZPP9</accession>
<comment type="caution">
    <text evidence="1">The sequence shown here is derived from an EMBL/GenBank/DDBJ whole genome shotgun (WGS) entry which is preliminary data.</text>
</comment>
<proteinExistence type="predicted"/>
<evidence type="ECO:0000313" key="1">
    <source>
        <dbReference type="EMBL" id="NIJ10959.1"/>
    </source>
</evidence>
<reference evidence="1 2" key="1">
    <citation type="submission" date="2020-03" db="EMBL/GenBank/DDBJ databases">
        <title>Sequencing the genomes of 1000 actinobacteria strains.</title>
        <authorList>
            <person name="Klenk H.-P."/>
        </authorList>
    </citation>
    <scope>NUCLEOTIDE SEQUENCE [LARGE SCALE GENOMIC DNA]</scope>
    <source>
        <strain evidence="1 2">DSM 45685</strain>
    </source>
</reference>
<gene>
    <name evidence="1" type="ORF">FHU38_001303</name>
</gene>
<protein>
    <submittedName>
        <fullName evidence="1">Uncharacterized protein</fullName>
    </submittedName>
</protein>
<evidence type="ECO:0000313" key="2">
    <source>
        <dbReference type="Proteomes" id="UP000545493"/>
    </source>
</evidence>
<dbReference type="RefSeq" id="WP_313886675.1">
    <property type="nucleotide sequence ID" value="NZ_JAAOYM010000001.1"/>
</dbReference>
<organism evidence="1 2">
    <name type="scientific">Saccharomonospora amisosensis</name>
    <dbReference type="NCBI Taxonomy" id="1128677"/>
    <lineage>
        <taxon>Bacteria</taxon>
        <taxon>Bacillati</taxon>
        <taxon>Actinomycetota</taxon>
        <taxon>Actinomycetes</taxon>
        <taxon>Pseudonocardiales</taxon>
        <taxon>Pseudonocardiaceae</taxon>
        <taxon>Saccharomonospora</taxon>
    </lineage>
</organism>
<dbReference type="EMBL" id="JAAOYM010000001">
    <property type="protein sequence ID" value="NIJ10959.1"/>
    <property type="molecule type" value="Genomic_DNA"/>
</dbReference>
<sequence length="629" mass="67955">MAGGGPTLTLQDVADLARVRRPVVSMWRNRPRVRGLHVPFPAPVEVSGGMERFRREDVVEWLERTGRGNNPEANLDAPALSVPDDVPLDELVTWLCLAVLTGEELADTTAENRITLARGVDPDDRVLFREVEASVPAVCTLRFIDDLVEASYGPREALDRLEQGRAARTLGTRDLTSDAVDLIHAVAEACALHLDPEGVPLVHVGPASSVTLALADTFTHLVVPGGTPELRDIRRRAAIREIETVDDAAGPGVRVLSAIGRPADELLDLVDNLVLDLGEGELAIIIGPAGVLCDELQGQQERHRAQTLRSESLAVALRLPRGMWREAHRQALGLWVCATGGSMQRPLVADLAAFTRDELDLGDLASDVTGALTATRGRAFRYLRPHDLPPILSARTVVVPRGVRALRLATTEIERHLAVINAATLVTSEPIQPFDVLAERAPGAMLLRRRSLGELKDLGHVRVLRGSRIDHSHDNPAGSVAVLSATDLHGTARLDPFDAARLYPRAVRTDPGDVVFAERPHPIARVDDHGGSLVASPSKILRISSQAGIGPHAVAAIINRLPNEPTEWQTWSVPILDTSEVERLEEALLAAANHETTLRRHLDATRDLVTAMIDGVAAGAVTLSTRTTQ</sequence>
<dbReference type="AlphaFoldDB" id="A0A7X5ZPP9"/>
<name>A0A7X5ZPP9_9PSEU</name>